<dbReference type="Proteomes" id="UP000256708">
    <property type="component" value="Unassembled WGS sequence"/>
</dbReference>
<organism evidence="1 2">
    <name type="scientific">Pontibacter diazotrophicus</name>
    <dbReference type="NCBI Taxonomy" id="1400979"/>
    <lineage>
        <taxon>Bacteria</taxon>
        <taxon>Pseudomonadati</taxon>
        <taxon>Bacteroidota</taxon>
        <taxon>Cytophagia</taxon>
        <taxon>Cytophagales</taxon>
        <taxon>Hymenobacteraceae</taxon>
        <taxon>Pontibacter</taxon>
    </lineage>
</organism>
<dbReference type="RefSeq" id="WP_115563601.1">
    <property type="nucleotide sequence ID" value="NZ_QRGR01000001.1"/>
</dbReference>
<evidence type="ECO:0000313" key="1">
    <source>
        <dbReference type="EMBL" id="RDV17081.1"/>
    </source>
</evidence>
<name>A0A3D8LI06_9BACT</name>
<dbReference type="AlphaFoldDB" id="A0A3D8LI06"/>
<comment type="caution">
    <text evidence="1">The sequence shown here is derived from an EMBL/GenBank/DDBJ whole genome shotgun (WGS) entry which is preliminary data.</text>
</comment>
<keyword evidence="2" id="KW-1185">Reference proteome</keyword>
<proteinExistence type="predicted"/>
<gene>
    <name evidence="1" type="ORF">DXT99_00770</name>
</gene>
<accession>A0A3D8LI06</accession>
<protein>
    <submittedName>
        <fullName evidence="1">Uncharacterized protein</fullName>
    </submittedName>
</protein>
<dbReference type="EMBL" id="QRGR01000001">
    <property type="protein sequence ID" value="RDV17081.1"/>
    <property type="molecule type" value="Genomic_DNA"/>
</dbReference>
<sequence>MKFNAATPKLVDDLSAIVGAAHVLLQAAAGSFPATHDDRGLRYKPERVLRTANASGRGLIMAFRHENLLPIPLCGADVDHGSGAFAV</sequence>
<evidence type="ECO:0000313" key="2">
    <source>
        <dbReference type="Proteomes" id="UP000256708"/>
    </source>
</evidence>
<dbReference type="OrthoDB" id="9767256at2"/>
<reference evidence="2" key="1">
    <citation type="submission" date="2018-08" db="EMBL/GenBank/DDBJ databases">
        <authorList>
            <person name="Liu Z.-W."/>
            <person name="Du Z.-J."/>
        </authorList>
    </citation>
    <scope>NUCLEOTIDE SEQUENCE [LARGE SCALE GENOMIC DNA]</scope>
    <source>
        <strain evidence="2">H4X</strain>
    </source>
</reference>